<reference evidence="1" key="1">
    <citation type="submission" date="2018-02" db="EMBL/GenBank/DDBJ databases">
        <title>Rhizophora mucronata_Transcriptome.</title>
        <authorList>
            <person name="Meera S.P."/>
            <person name="Sreeshan A."/>
            <person name="Augustine A."/>
        </authorList>
    </citation>
    <scope>NUCLEOTIDE SEQUENCE</scope>
    <source>
        <tissue evidence="1">Leaf</tissue>
    </source>
</reference>
<dbReference type="AlphaFoldDB" id="A0A2P2Q5P7"/>
<accession>A0A2P2Q5P7</accession>
<name>A0A2P2Q5P7_RHIMU</name>
<organism evidence="1">
    <name type="scientific">Rhizophora mucronata</name>
    <name type="common">Asiatic mangrove</name>
    <dbReference type="NCBI Taxonomy" id="61149"/>
    <lineage>
        <taxon>Eukaryota</taxon>
        <taxon>Viridiplantae</taxon>
        <taxon>Streptophyta</taxon>
        <taxon>Embryophyta</taxon>
        <taxon>Tracheophyta</taxon>
        <taxon>Spermatophyta</taxon>
        <taxon>Magnoliopsida</taxon>
        <taxon>eudicotyledons</taxon>
        <taxon>Gunneridae</taxon>
        <taxon>Pentapetalae</taxon>
        <taxon>rosids</taxon>
        <taxon>fabids</taxon>
        <taxon>Malpighiales</taxon>
        <taxon>Rhizophoraceae</taxon>
        <taxon>Rhizophora</taxon>
    </lineage>
</organism>
<protein>
    <submittedName>
        <fullName evidence="1">Uncharacterized protein</fullName>
    </submittedName>
</protein>
<sequence>MSHKTLYCLSKETCFDCFLKSESCHKLLRSVNGLFCNSSEIEFAPF</sequence>
<evidence type="ECO:0000313" key="1">
    <source>
        <dbReference type="EMBL" id="MBX62303.1"/>
    </source>
</evidence>
<dbReference type="EMBL" id="GGEC01081819">
    <property type="protein sequence ID" value="MBX62303.1"/>
    <property type="molecule type" value="Transcribed_RNA"/>
</dbReference>
<proteinExistence type="predicted"/>